<dbReference type="Pfam" id="PF12802">
    <property type="entry name" value="MarR_2"/>
    <property type="match status" value="1"/>
</dbReference>
<name>A0ABZ3C5U2_9ACTN</name>
<proteinExistence type="inferred from homology"/>
<dbReference type="EMBL" id="CP115965">
    <property type="protein sequence ID" value="WZW98152.1"/>
    <property type="molecule type" value="Genomic_DNA"/>
</dbReference>
<dbReference type="InterPro" id="IPR036388">
    <property type="entry name" value="WH-like_DNA-bd_sf"/>
</dbReference>
<dbReference type="SUPFAM" id="SSF53067">
    <property type="entry name" value="Actin-like ATPase domain"/>
    <property type="match status" value="1"/>
</dbReference>
<evidence type="ECO:0000313" key="3">
    <source>
        <dbReference type="EMBL" id="WZW98152.1"/>
    </source>
</evidence>
<dbReference type="RefSeq" id="WP_342372279.1">
    <property type="nucleotide sequence ID" value="NZ_CP115965.1"/>
</dbReference>
<gene>
    <name evidence="3" type="ORF">PCC79_14870</name>
</gene>
<dbReference type="InterPro" id="IPR000600">
    <property type="entry name" value="ROK"/>
</dbReference>
<sequence>MAAGTPGVGRVAQAEMRSANMGLLLRHLRAHGGRSRARLAQETGLSKATTSSLVTDLAQRGLVREGALERGGAVGRPGTTVALDGSGVAGIGIELAVDYASFTAVTLAGTVVREQVSPLDVAHLPLAEVLDRTATQLQRMIHSLAESGTRVAGITVSPPGIIDYASGSLRFAPNLGWRDVALVREYATRLSEPTPPIRLENDAKLAALAESVRFAREGVSDLVYLTGDVGVGAGIIADGALMRGWAGFSGEVGHLHLAPDDRPCNCGRTGCWETVVGLNALLESAAPAGDSLRDPGRPIEDRLYELRRRADAGDAPTLAALTAIAEHLAEGLAVLVDVLNPKAIVLGGYFAWFGAFIIPVAETRLQARALDAGNHARVVASELGLMAAARGGAFLALEDVFADPTLVPAGA</sequence>
<protein>
    <submittedName>
        <fullName evidence="3">ROK family transcriptional regulator</fullName>
    </submittedName>
</protein>
<accession>A0ABZ3C5U2</accession>
<dbReference type="InterPro" id="IPR036390">
    <property type="entry name" value="WH_DNA-bd_sf"/>
</dbReference>
<dbReference type="Gene3D" id="3.30.420.40">
    <property type="match status" value="2"/>
</dbReference>
<dbReference type="Proteomes" id="UP001434337">
    <property type="component" value="Chromosome"/>
</dbReference>
<dbReference type="PANTHER" id="PTHR18964">
    <property type="entry name" value="ROK (REPRESSOR, ORF, KINASE) FAMILY"/>
    <property type="match status" value="1"/>
</dbReference>
<dbReference type="CDD" id="cd24076">
    <property type="entry name" value="ASKHA_ATPase_ROK_BsXylR-like"/>
    <property type="match status" value="1"/>
</dbReference>
<keyword evidence="4" id="KW-1185">Reference proteome</keyword>
<evidence type="ECO:0000259" key="2">
    <source>
        <dbReference type="Pfam" id="PF12802"/>
    </source>
</evidence>
<dbReference type="PANTHER" id="PTHR18964:SF149">
    <property type="entry name" value="BIFUNCTIONAL UDP-N-ACETYLGLUCOSAMINE 2-EPIMERASE_N-ACETYLMANNOSAMINE KINASE"/>
    <property type="match status" value="1"/>
</dbReference>
<dbReference type="Gene3D" id="1.10.10.10">
    <property type="entry name" value="Winged helix-like DNA-binding domain superfamily/Winged helix DNA-binding domain"/>
    <property type="match status" value="1"/>
</dbReference>
<reference evidence="3 4" key="1">
    <citation type="journal article" date="2023" name="Environ Microbiome">
        <title>A coral-associated actinobacterium mitigates coral bleaching under heat stress.</title>
        <authorList>
            <person name="Li J."/>
            <person name="Zou Y."/>
            <person name="Li Q."/>
            <person name="Zhang J."/>
            <person name="Bourne D.G."/>
            <person name="Lyu Y."/>
            <person name="Liu C."/>
            <person name="Zhang S."/>
        </authorList>
    </citation>
    <scope>NUCLEOTIDE SEQUENCE [LARGE SCALE GENOMIC DNA]</scope>
    <source>
        <strain evidence="3 4">SCSIO 13291</strain>
    </source>
</reference>
<dbReference type="SUPFAM" id="SSF46785">
    <property type="entry name" value="Winged helix' DNA-binding domain"/>
    <property type="match status" value="1"/>
</dbReference>
<feature type="domain" description="HTH marR-type" evidence="2">
    <location>
        <begin position="24"/>
        <end position="65"/>
    </location>
</feature>
<evidence type="ECO:0000313" key="4">
    <source>
        <dbReference type="Proteomes" id="UP001434337"/>
    </source>
</evidence>
<comment type="similarity">
    <text evidence="1">Belongs to the ROK (NagC/XylR) family.</text>
</comment>
<dbReference type="InterPro" id="IPR043129">
    <property type="entry name" value="ATPase_NBD"/>
</dbReference>
<dbReference type="Pfam" id="PF00480">
    <property type="entry name" value="ROK"/>
    <property type="match status" value="1"/>
</dbReference>
<organism evidence="3 4">
    <name type="scientific">Propioniciclava soli</name>
    <dbReference type="NCBI Taxonomy" id="2775081"/>
    <lineage>
        <taxon>Bacteria</taxon>
        <taxon>Bacillati</taxon>
        <taxon>Actinomycetota</taxon>
        <taxon>Actinomycetes</taxon>
        <taxon>Propionibacteriales</taxon>
        <taxon>Propionibacteriaceae</taxon>
        <taxon>Propioniciclava</taxon>
    </lineage>
</organism>
<evidence type="ECO:0000256" key="1">
    <source>
        <dbReference type="ARBA" id="ARBA00006479"/>
    </source>
</evidence>
<dbReference type="InterPro" id="IPR000835">
    <property type="entry name" value="HTH_MarR-typ"/>
</dbReference>